<comment type="caution">
    <text evidence="1">The sequence shown here is derived from an EMBL/GenBank/DDBJ whole genome shotgun (WGS) entry which is preliminary data.</text>
</comment>
<gene>
    <name evidence="1" type="ORF">CLV85_2165</name>
</gene>
<accession>A0A2M9D330</accession>
<dbReference type="RefSeq" id="WP_100389621.1">
    <property type="nucleotide sequence ID" value="NZ_BMZU01000002.1"/>
</dbReference>
<evidence type="ECO:0000313" key="1">
    <source>
        <dbReference type="EMBL" id="PJJ78589.1"/>
    </source>
</evidence>
<evidence type="ECO:0000313" key="2">
    <source>
        <dbReference type="Proteomes" id="UP000231742"/>
    </source>
</evidence>
<name>A0A2M9D330_9MICO</name>
<organism evidence="1 2">
    <name type="scientific">Salinibacterium amurskyense</name>
    <dbReference type="NCBI Taxonomy" id="205941"/>
    <lineage>
        <taxon>Bacteria</taxon>
        <taxon>Bacillati</taxon>
        <taxon>Actinomycetota</taxon>
        <taxon>Actinomycetes</taxon>
        <taxon>Micrococcales</taxon>
        <taxon>Microbacteriaceae</taxon>
        <taxon>Salinibacterium</taxon>
    </lineage>
</organism>
<dbReference type="EMBL" id="PGFH01000002">
    <property type="protein sequence ID" value="PJJ78589.1"/>
    <property type="molecule type" value="Genomic_DNA"/>
</dbReference>
<reference evidence="1 2" key="1">
    <citation type="submission" date="2017-11" db="EMBL/GenBank/DDBJ databases">
        <title>Genomic Encyclopedia of Archaeal and Bacterial Type Strains, Phase II (KMG-II): From Individual Species to Whole Genera.</title>
        <authorList>
            <person name="Goeker M."/>
        </authorList>
    </citation>
    <scope>NUCLEOTIDE SEQUENCE [LARGE SCALE GENOMIC DNA]</scope>
    <source>
        <strain evidence="1 2">DSM 16400</strain>
    </source>
</reference>
<keyword evidence="2" id="KW-1185">Reference proteome</keyword>
<dbReference type="AlphaFoldDB" id="A0A2M9D330"/>
<sequence length="289" mass="31836">MDRTSLLTFLKELAASTDGVHAEVGIGGVHPHDETFLQLTSLSNRDEYAIVSVGMGGWFQLEIPGRLAHVVADDLATNDDAREYLEKYVNAALAYFSGHWSARTSRLFRLPSVVIDTGDGSIPLPLSLSVDESCRRVFRRRTVPAADSDTSTFVPVSDRDRVDFSIPLLPTVGVCRAGEYRGQYVFSNLVKLFPRAERMWEISIAGGGPDGEDEVFVAQDAFGVATVRDLDIEWAPAHLQNVARRELFHVLAIDVPIQHPSGWESDGHQPHIASRVAADGPWARFEQPA</sequence>
<protein>
    <submittedName>
        <fullName evidence="1">Uncharacterized protein</fullName>
    </submittedName>
</protein>
<proteinExistence type="predicted"/>
<dbReference type="Proteomes" id="UP000231742">
    <property type="component" value="Unassembled WGS sequence"/>
</dbReference>